<dbReference type="PROSITE" id="PS51387">
    <property type="entry name" value="FAD_PCMH"/>
    <property type="match status" value="1"/>
</dbReference>
<feature type="binding site" evidence="13">
    <location>
        <position position="397"/>
    </location>
    <ligand>
        <name>FAD</name>
        <dbReference type="ChEBI" id="CHEBI:57692"/>
    </ligand>
</feature>
<dbReference type="Pfam" id="PF20256">
    <property type="entry name" value="MoCoBD_2"/>
    <property type="match status" value="1"/>
</dbReference>
<dbReference type="Gene3D" id="3.10.20.30">
    <property type="match status" value="1"/>
</dbReference>
<dbReference type="InterPro" id="IPR002346">
    <property type="entry name" value="Mopterin_DH_FAD-bd"/>
</dbReference>
<comment type="cofactor">
    <cofactor evidence="14">
        <name>[2Fe-2S] cluster</name>
        <dbReference type="ChEBI" id="CHEBI:190135"/>
    </cofactor>
    <text evidence="14">Binds 2 [2Fe-2S] clusters.</text>
</comment>
<feature type="binding site" evidence="14">
    <location>
        <position position="1170"/>
    </location>
    <ligand>
        <name>Mo-molybdopterin</name>
        <dbReference type="ChEBI" id="CHEBI:71302"/>
    </ligand>
    <ligandPart>
        <name>Mo</name>
        <dbReference type="ChEBI" id="CHEBI:28685"/>
    </ligandPart>
</feature>
<dbReference type="InterPro" id="IPR016166">
    <property type="entry name" value="FAD-bd_PCMH"/>
</dbReference>
<dbReference type="FunFam" id="3.10.20.30:FF:000015">
    <property type="entry name" value="Aldehyde oxidase 1"/>
    <property type="match status" value="1"/>
</dbReference>
<dbReference type="InterPro" id="IPR036683">
    <property type="entry name" value="CO_DH_flav_C_dom_sf"/>
</dbReference>
<dbReference type="SUPFAM" id="SSF54665">
    <property type="entry name" value="CO dehydrogenase molybdoprotein N-domain-like"/>
    <property type="match status" value="1"/>
</dbReference>
<feature type="binding site" evidence="14">
    <location>
        <position position="89"/>
    </location>
    <ligand>
        <name>[2Fe-2S] cluster</name>
        <dbReference type="ChEBI" id="CHEBI:190135"/>
        <label>1</label>
    </ligand>
</feature>
<evidence type="ECO:0000259" key="16">
    <source>
        <dbReference type="PROSITE" id="PS51387"/>
    </source>
</evidence>
<dbReference type="InterPro" id="IPR016169">
    <property type="entry name" value="FAD-bd_PCMH_sub2"/>
</dbReference>
<dbReference type="InterPro" id="IPR036884">
    <property type="entry name" value="2Fe-2S-bd_dom_sf"/>
</dbReference>
<sequence length="1460" mass="159202">MPPHSASPPPVDTDGVRRDLLLYVNGRRLQLAEKDVRPEQTLLQFLRQELGLTGTKLGCGEGGCGACTVTVSKFDVATGRVRHMSVNSCLAPLCAMDACAITTVEGVGLVNGLHEVQQALAESHASQCGYCTPGFVMALYSMVKQRETGVELSMEDIEHGMDGNLCRCTGYRPILDAAKSFGDDAEQAHCKGSCPGCPNANAQVDIEDLHGDTGTPKQVTSCSSRKIRELVKQRKLREGASVAGDLKQVDALMTSTFPQELVDQTTTPRGLQIDGERVQWFAPVTMTHLLQLKRQHPVAKISVGNTEMGIETKFKGFKYAHLVNVSRVPELVATKDVTPDDPINQTVFAGAEPFEGVKFGAAVTLTDVKLQLSEIVKTLPSYQTRAFEAIVQMLKWFASTHIRNVACIAGNLVTASPISDMNPLLAAMNAYIELQSTRGARYVRVRDFFLSYRKVGMEQDEVITGVYVPYTKKWEYMLPFKQARRREDDISIVTAGIRVELECSRETGAWTILDASAVYGGMAPVTKPASETEHFLIGKVFDAAMFDEACDVLHSSDFKLPDGVPGGMAKYRESLCSSFLYKFFIASSERLQLDLQANIGTASLLPEAPAVDIKEQSASKSFLHHVRSVSRGIQSFGVETGGLQDSKHRPVGDNTTKRGPVGDPLMHKSAYLQVSGEALYTDDIPNTPGTLHGALVLSTCAHGLIESIDASEALVMEGVHRFFDASVFETEKLGSNKIGPVLKDEECFASKEVLCVGQPVGIIVADTHELAMAAADKVKVVYEELPSVTTIEEAIREKSFILPVHTIDSGNVEKGLAESDIVLEGEVHMGGQEQFYFETNVSLCTPQEGGMKIISSTQAATKAQMLTARVLGINSNRITSTTKRIGGGFGGKETRTAFVTCAAAVAAHVMKRPVKCLLERHVDMLTTGGRHPFYAKYKVGIKRDGSILALDVDLYNNAGYSMDLSLAVMDRALFHCENSYKIPNLRCNGTVCRTNLATNTAFRGFGGPQGLFVAETYIDHIARTLKLSPEAIRSRNMYVEGQTTHYGQPLEDFNLKTLWQHTIDRSGFETKKADVEAFNKSNRWRKRGVAILPTKFGISFTSKFMNQGGALVHVYADGSVLVSHGGVEMGQGLHTKVIQVAAHAFGIPHDQVHIEETSTNKVPNSQPSAASMSTDLYGMATLDACEQILARLTPIRERLGPDASFSDVTNAAYMERVNVSAQGFYIVPNERCGYDFSKSVAENIEVGTAFNYFTTGVACTVVELDVLTGDFHMLSVDILMDLGASINPAIDIGQIEGAFMQGFGLFALEELVWGDDGHPWVKRGNLFTRGPGAYKIPSANDVPLDFHVWLESNQKNKFAVHSSKAVGEPPLFLGSSAFFAVKEAIYSARADAGLHGYFELRSPVTPERARMACADDMLKKVFTARGADMVSYQREFLIGGKRRKKCAMTCTGNVNPRELS</sequence>
<dbReference type="Pfam" id="PF01315">
    <property type="entry name" value="Ald_Xan_dh_C"/>
    <property type="match status" value="1"/>
</dbReference>
<keyword evidence="8" id="KW-0560">Oxidoreductase</keyword>
<dbReference type="Pfam" id="PF00941">
    <property type="entry name" value="FAD_binding_5"/>
    <property type="match status" value="1"/>
</dbReference>
<feature type="binding site" evidence="13">
    <location>
        <position position="1101"/>
    </location>
    <ligand>
        <name>substrate</name>
    </ligand>
</feature>
<proteinExistence type="inferred from homology"/>
<protein>
    <submittedName>
        <fullName evidence="17">Xanthine dehydrogenase</fullName>
    </submittedName>
</protein>
<keyword evidence="4" id="KW-0285">Flavoprotein</keyword>
<evidence type="ECO:0000256" key="7">
    <source>
        <dbReference type="ARBA" id="ARBA00022827"/>
    </source>
</evidence>
<dbReference type="InterPro" id="IPR037165">
    <property type="entry name" value="AldOxase/xan_DH_Mopterin-bd_sf"/>
</dbReference>
<dbReference type="EMBL" id="QXGC01000092">
    <property type="protein sequence ID" value="KAE9250250.1"/>
    <property type="molecule type" value="Genomic_DNA"/>
</dbReference>
<dbReference type="SUPFAM" id="SSF54292">
    <property type="entry name" value="2Fe-2S ferredoxin-like"/>
    <property type="match status" value="1"/>
</dbReference>
<dbReference type="SUPFAM" id="SSF47741">
    <property type="entry name" value="CO dehydrogenase ISP C-domain like"/>
    <property type="match status" value="1"/>
</dbReference>
<dbReference type="SUPFAM" id="SSF56003">
    <property type="entry name" value="Molybdenum cofactor-binding domain"/>
    <property type="match status" value="1"/>
</dbReference>
<evidence type="ECO:0000313" key="18">
    <source>
        <dbReference type="Proteomes" id="UP000476176"/>
    </source>
</evidence>
<dbReference type="SUPFAM" id="SSF56176">
    <property type="entry name" value="FAD-binding/transporter-associated domain-like"/>
    <property type="match status" value="1"/>
</dbReference>
<dbReference type="GO" id="GO:0016491">
    <property type="term" value="F:oxidoreductase activity"/>
    <property type="evidence" value="ECO:0007669"/>
    <property type="project" value="UniProtKB-KW"/>
</dbReference>
<feature type="binding site" evidence="14">
    <location>
        <position position="67"/>
    </location>
    <ligand>
        <name>[2Fe-2S] cluster</name>
        <dbReference type="ChEBI" id="CHEBI:190135"/>
        <label>1</label>
    </ligand>
</feature>
<dbReference type="InterPro" id="IPR036010">
    <property type="entry name" value="2Fe-2S_ferredoxin-like_sf"/>
</dbReference>
<keyword evidence="3 14" id="KW-0500">Molybdenum</keyword>
<dbReference type="Pfam" id="PF03450">
    <property type="entry name" value="CO_deh_flav_C"/>
    <property type="match status" value="1"/>
</dbReference>
<dbReference type="SMART" id="SM01008">
    <property type="entry name" value="Ald_Xan_dh_C"/>
    <property type="match status" value="1"/>
</dbReference>
<dbReference type="InterPro" id="IPR000674">
    <property type="entry name" value="Ald_Oxase/Xan_DH_a/b"/>
</dbReference>
<dbReference type="Pfam" id="PF02738">
    <property type="entry name" value="MoCoBD_1"/>
    <property type="match status" value="1"/>
</dbReference>
<feature type="binding site" evidence="13">
    <location>
        <position position="481"/>
    </location>
    <ligand>
        <name>FAD</name>
        <dbReference type="ChEBI" id="CHEBI:57692"/>
    </ligand>
</feature>
<evidence type="ECO:0000256" key="4">
    <source>
        <dbReference type="ARBA" id="ARBA00022630"/>
    </source>
</evidence>
<feature type="binding site" evidence="13">
    <location>
        <position position="893"/>
    </location>
    <ligand>
        <name>substrate</name>
    </ligand>
</feature>
<dbReference type="Pfam" id="PF00111">
    <property type="entry name" value="Fer2"/>
    <property type="match status" value="1"/>
</dbReference>
<dbReference type="FunFam" id="3.30.365.10:FF:000004">
    <property type="entry name" value="Xanthine dehydrogenase oxidase"/>
    <property type="match status" value="1"/>
</dbReference>
<dbReference type="FunFam" id="3.30.465.10:FF:000004">
    <property type="entry name" value="Xanthine dehydrogenase/oxidase"/>
    <property type="match status" value="1"/>
</dbReference>
<evidence type="ECO:0000256" key="8">
    <source>
        <dbReference type="ARBA" id="ARBA00023002"/>
    </source>
</evidence>
<evidence type="ECO:0000256" key="5">
    <source>
        <dbReference type="ARBA" id="ARBA00022714"/>
    </source>
</evidence>
<reference evidence="17 18" key="1">
    <citation type="submission" date="2018-09" db="EMBL/GenBank/DDBJ databases">
        <title>Genomic investigation of the strawberry pathogen Phytophthora fragariae indicates pathogenicity is determined by transcriptional variation in three key races.</title>
        <authorList>
            <person name="Adams T.M."/>
            <person name="Armitage A.D."/>
            <person name="Sobczyk M.K."/>
            <person name="Bates H.J."/>
            <person name="Dunwell J.M."/>
            <person name="Nellist C.F."/>
            <person name="Harrison R.J."/>
        </authorList>
    </citation>
    <scope>NUCLEOTIDE SEQUENCE [LARGE SCALE GENOMIC DNA]</scope>
    <source>
        <strain evidence="17 18">BC-23</strain>
    </source>
</reference>
<dbReference type="PROSITE" id="PS00197">
    <property type="entry name" value="2FE2S_FER_1"/>
    <property type="match status" value="1"/>
</dbReference>
<dbReference type="Gene3D" id="3.30.43.10">
    <property type="entry name" value="Uridine Diphospho-n-acetylenolpyruvylglucosamine Reductase, domain 2"/>
    <property type="match status" value="1"/>
</dbReference>
<evidence type="ECO:0000313" key="17">
    <source>
        <dbReference type="EMBL" id="KAE9250250.1"/>
    </source>
</evidence>
<comment type="cofactor">
    <cofactor evidence="11">
        <name>[2Fe-2S] cluster</name>
        <dbReference type="ChEBI" id="CHEBI:190135"/>
    </cofactor>
</comment>
<dbReference type="InterPro" id="IPR036856">
    <property type="entry name" value="Ald_Oxase/Xan_DH_a/b_sf"/>
</dbReference>
<dbReference type="InterPro" id="IPR012675">
    <property type="entry name" value="Beta-grasp_dom_sf"/>
</dbReference>
<evidence type="ECO:0000256" key="10">
    <source>
        <dbReference type="ARBA" id="ARBA00023014"/>
    </source>
</evidence>
<dbReference type="InterPro" id="IPR036318">
    <property type="entry name" value="FAD-bd_PCMH-like_sf"/>
</dbReference>
<feature type="binding site" evidence="14">
    <location>
        <position position="889"/>
    </location>
    <ligand>
        <name>Mo-molybdopterin</name>
        <dbReference type="ChEBI" id="CHEBI:71302"/>
    </ligand>
    <ligandPart>
        <name>Mo</name>
        <dbReference type="ChEBI" id="CHEBI:28685"/>
    </ligandPart>
</feature>
<organism evidence="17 18">
    <name type="scientific">Phytophthora fragariae</name>
    <dbReference type="NCBI Taxonomy" id="53985"/>
    <lineage>
        <taxon>Eukaryota</taxon>
        <taxon>Sar</taxon>
        <taxon>Stramenopiles</taxon>
        <taxon>Oomycota</taxon>
        <taxon>Peronosporomycetes</taxon>
        <taxon>Peronosporales</taxon>
        <taxon>Peronosporaceae</taxon>
        <taxon>Phytophthora</taxon>
    </lineage>
</organism>
<dbReference type="FunFam" id="3.30.43.10:FF:000001">
    <property type="entry name" value="Xanthine dehydrogenase/oxidase"/>
    <property type="match status" value="1"/>
</dbReference>
<feature type="binding site" evidence="14">
    <location>
        <position position="64"/>
    </location>
    <ligand>
        <name>[2Fe-2S] cluster</name>
        <dbReference type="ChEBI" id="CHEBI:190135"/>
        <label>1</label>
    </ligand>
</feature>
<comment type="similarity">
    <text evidence="2">Belongs to the xanthine dehydrogenase family.</text>
</comment>
<evidence type="ECO:0000256" key="14">
    <source>
        <dbReference type="PIRSR" id="PIRSR000127-3"/>
    </source>
</evidence>
<feature type="domain" description="2Fe-2S ferredoxin-type" evidence="15">
    <location>
        <begin position="18"/>
        <end position="107"/>
    </location>
</feature>
<feature type="binding site" evidence="13">
    <location>
        <position position="420"/>
    </location>
    <ligand>
        <name>FAD</name>
        <dbReference type="ChEBI" id="CHEBI:57692"/>
    </ligand>
</feature>
<evidence type="ECO:0000256" key="13">
    <source>
        <dbReference type="PIRSR" id="PIRSR000127-2"/>
    </source>
</evidence>
<name>A0A6G0PMM4_9STRA</name>
<evidence type="ECO:0000256" key="12">
    <source>
        <dbReference type="PIRSR" id="PIRSR000127-1"/>
    </source>
</evidence>
<dbReference type="Gene3D" id="3.90.1170.50">
    <property type="entry name" value="Aldehyde oxidase/xanthine dehydrogenase, a/b hammerhead"/>
    <property type="match status" value="1"/>
</dbReference>
<dbReference type="GO" id="GO:0051537">
    <property type="term" value="F:2 iron, 2 sulfur cluster binding"/>
    <property type="evidence" value="ECO:0007669"/>
    <property type="project" value="UniProtKB-KW"/>
</dbReference>
<dbReference type="PIRSF" id="PIRSF000127">
    <property type="entry name" value="Xanthine_DH"/>
    <property type="match status" value="1"/>
</dbReference>
<keyword evidence="5 14" id="KW-0001">2Fe-2S</keyword>
<feature type="binding site" evidence="14">
    <location>
        <position position="59"/>
    </location>
    <ligand>
        <name>[2Fe-2S] cluster</name>
        <dbReference type="ChEBI" id="CHEBI:190135"/>
        <label>1</label>
    </ligand>
</feature>
<accession>A0A6G0PMM4</accession>
<dbReference type="FunFam" id="3.30.365.10:FF:000003">
    <property type="entry name" value="Aldehyde oxidase 1"/>
    <property type="match status" value="1"/>
</dbReference>
<evidence type="ECO:0000259" key="15">
    <source>
        <dbReference type="PROSITE" id="PS51085"/>
    </source>
</evidence>
<evidence type="ECO:0000256" key="3">
    <source>
        <dbReference type="ARBA" id="ARBA00022505"/>
    </source>
</evidence>
<evidence type="ECO:0000256" key="6">
    <source>
        <dbReference type="ARBA" id="ARBA00022723"/>
    </source>
</evidence>
<dbReference type="Gene3D" id="1.10.150.120">
    <property type="entry name" value="[2Fe-2S]-binding domain"/>
    <property type="match status" value="1"/>
</dbReference>
<keyword evidence="10 14" id="KW-0411">Iron-sulfur</keyword>
<feature type="binding site" evidence="14">
    <location>
        <position position="858"/>
    </location>
    <ligand>
        <name>Mo-molybdopterin</name>
        <dbReference type="ChEBI" id="CHEBI:71302"/>
    </ligand>
    <ligandPart>
        <name>Mo</name>
        <dbReference type="ChEBI" id="CHEBI:28685"/>
    </ligandPart>
</feature>
<dbReference type="InterPro" id="IPR016167">
    <property type="entry name" value="FAD-bd_PCMH_sub1"/>
</dbReference>
<feature type="binding site" evidence="13">
    <location>
        <position position="971"/>
    </location>
    <ligand>
        <name>substrate</name>
    </ligand>
</feature>
<evidence type="ECO:0000256" key="1">
    <source>
        <dbReference type="ARBA" id="ARBA00001974"/>
    </source>
</evidence>
<dbReference type="Gene3D" id="3.30.390.50">
    <property type="entry name" value="CO dehydrogenase flavoprotein, C-terminal domain"/>
    <property type="match status" value="1"/>
</dbReference>
<dbReference type="SUPFAM" id="SSF55447">
    <property type="entry name" value="CO dehydrogenase flavoprotein C-terminal domain-like"/>
    <property type="match status" value="1"/>
</dbReference>
<keyword evidence="7 13" id="KW-0274">FAD</keyword>
<feature type="domain" description="FAD-binding PCMH-type" evidence="16">
    <location>
        <begin position="273"/>
        <end position="473"/>
    </location>
</feature>
<dbReference type="GO" id="GO:0071949">
    <property type="term" value="F:FAD binding"/>
    <property type="evidence" value="ECO:0007669"/>
    <property type="project" value="InterPro"/>
</dbReference>
<feature type="binding site" evidence="14">
    <location>
        <position position="131"/>
    </location>
    <ligand>
        <name>[2Fe-2S] cluster</name>
        <dbReference type="ChEBI" id="CHEBI:190135"/>
        <label>2</label>
    </ligand>
</feature>
<dbReference type="PROSITE" id="PS51085">
    <property type="entry name" value="2FE2S_FER_2"/>
    <property type="match status" value="1"/>
</dbReference>
<dbReference type="GO" id="GO:0005506">
    <property type="term" value="F:iron ion binding"/>
    <property type="evidence" value="ECO:0007669"/>
    <property type="project" value="InterPro"/>
</dbReference>
<dbReference type="PANTHER" id="PTHR45444:SF3">
    <property type="entry name" value="XANTHINE DEHYDROGENASE"/>
    <property type="match status" value="1"/>
</dbReference>
<feature type="binding site" evidence="14">
    <location>
        <position position="168"/>
    </location>
    <ligand>
        <name>[2Fe-2S] cluster</name>
        <dbReference type="ChEBI" id="CHEBI:190135"/>
        <label>2</label>
    </ligand>
</feature>
<dbReference type="InterPro" id="IPR008274">
    <property type="entry name" value="AldOxase/xan_DH_MoCoBD1"/>
</dbReference>
<evidence type="ECO:0000256" key="11">
    <source>
        <dbReference type="ARBA" id="ARBA00034078"/>
    </source>
</evidence>
<feature type="binding site" evidence="14">
    <location>
        <position position="1003"/>
    </location>
    <ligand>
        <name>Mo-molybdopterin</name>
        <dbReference type="ChEBI" id="CHEBI:71302"/>
    </ligand>
    <ligandPart>
        <name>Mo</name>
        <dbReference type="ChEBI" id="CHEBI:28685"/>
    </ligandPart>
</feature>
<dbReference type="PANTHER" id="PTHR45444">
    <property type="entry name" value="XANTHINE DEHYDROGENASE"/>
    <property type="match status" value="1"/>
</dbReference>
<dbReference type="Proteomes" id="UP000476176">
    <property type="component" value="Unassembled WGS sequence"/>
</dbReference>
<dbReference type="InterPro" id="IPR001041">
    <property type="entry name" value="2Fe-2S_ferredoxin-type"/>
</dbReference>
<dbReference type="InterPro" id="IPR005107">
    <property type="entry name" value="CO_DH_flav_C"/>
</dbReference>
<evidence type="ECO:0000256" key="9">
    <source>
        <dbReference type="ARBA" id="ARBA00023004"/>
    </source>
</evidence>
<comment type="cofactor">
    <cofactor evidence="1 13">
        <name>FAD</name>
        <dbReference type="ChEBI" id="CHEBI:57692"/>
    </cofactor>
</comment>
<keyword evidence="6 14" id="KW-0479">Metal-binding</keyword>
<dbReference type="Gene3D" id="3.30.365.10">
    <property type="entry name" value="Aldehyde oxidase/xanthine dehydrogenase, molybdopterin binding domain"/>
    <property type="match status" value="4"/>
</dbReference>
<dbReference type="SMART" id="SM01092">
    <property type="entry name" value="CO_deh_flav_C"/>
    <property type="match status" value="1"/>
</dbReference>
<evidence type="ECO:0000256" key="2">
    <source>
        <dbReference type="ARBA" id="ARBA00006849"/>
    </source>
</evidence>
<feature type="binding site" evidence="13">
    <location>
        <position position="1005"/>
    </location>
    <ligand>
        <name>substrate</name>
    </ligand>
</feature>
<dbReference type="InterPro" id="IPR006058">
    <property type="entry name" value="2Fe2S_fd_BS"/>
</dbReference>
<feature type="binding site" evidence="14">
    <location>
        <position position="128"/>
    </location>
    <ligand>
        <name>[2Fe-2S] cluster</name>
        <dbReference type="ChEBI" id="CHEBI:190135"/>
        <label>2</label>
    </ligand>
</feature>
<feature type="active site" description="Proton acceptor" evidence="12">
    <location>
        <position position="1368"/>
    </location>
</feature>
<dbReference type="Pfam" id="PF01799">
    <property type="entry name" value="Fer2_2"/>
    <property type="match status" value="1"/>
</dbReference>
<comment type="cofactor">
    <cofactor evidence="14">
        <name>Mo-molybdopterin</name>
        <dbReference type="ChEBI" id="CHEBI:71302"/>
    </cofactor>
    <text evidence="14">Binds 1 Mo-molybdopterin (Mo-MPT) cofactor per subunit.</text>
</comment>
<comment type="caution">
    <text evidence="17">The sequence shown here is derived from an EMBL/GenBank/DDBJ whole genome shotgun (WGS) entry which is preliminary data.</text>
</comment>
<dbReference type="InterPro" id="IPR046867">
    <property type="entry name" value="AldOxase/xan_DH_MoCoBD2"/>
</dbReference>
<dbReference type="InterPro" id="IPR016208">
    <property type="entry name" value="Ald_Oxase/xanthine_DH-like"/>
</dbReference>
<dbReference type="InterPro" id="IPR002888">
    <property type="entry name" value="2Fe-2S-bd"/>
</dbReference>
<keyword evidence="9 14" id="KW-0408">Iron</keyword>
<gene>
    <name evidence="17" type="ORF">PF004_g3048</name>
</gene>
<dbReference type="Gene3D" id="3.30.465.10">
    <property type="match status" value="1"/>
</dbReference>
<feature type="binding site" evidence="14">
    <location>
        <position position="166"/>
    </location>
    <ligand>
        <name>[2Fe-2S] cluster</name>
        <dbReference type="ChEBI" id="CHEBI:190135"/>
        <label>2</label>
    </ligand>
</feature>